<dbReference type="PRINTS" id="PR01590">
    <property type="entry name" value="HTHFIS"/>
</dbReference>
<dbReference type="Proteomes" id="UP000539642">
    <property type="component" value="Unassembled WGS sequence"/>
</dbReference>
<dbReference type="SUPFAM" id="SSF46689">
    <property type="entry name" value="Homeodomain-like"/>
    <property type="match status" value="1"/>
</dbReference>
<dbReference type="Pfam" id="PF02954">
    <property type="entry name" value="HTH_8"/>
    <property type="match status" value="1"/>
</dbReference>
<name>A0A840V0M1_9BACT</name>
<feature type="domain" description="DNA binding HTH" evidence="1">
    <location>
        <begin position="2"/>
        <end position="38"/>
    </location>
</feature>
<organism evidence="2 3">
    <name type="scientific">Desulfoprunum benzoelyticum</name>
    <dbReference type="NCBI Taxonomy" id="1506996"/>
    <lineage>
        <taxon>Bacteria</taxon>
        <taxon>Pseudomonadati</taxon>
        <taxon>Thermodesulfobacteriota</taxon>
        <taxon>Desulfobulbia</taxon>
        <taxon>Desulfobulbales</taxon>
        <taxon>Desulfobulbaceae</taxon>
        <taxon>Desulfoprunum</taxon>
    </lineage>
</organism>
<evidence type="ECO:0000313" key="2">
    <source>
        <dbReference type="EMBL" id="MBB5346761.1"/>
    </source>
</evidence>
<protein>
    <submittedName>
        <fullName evidence="2">DNA-binding NtrC family response regulator</fullName>
    </submittedName>
</protein>
<dbReference type="EMBL" id="JACHEO010000001">
    <property type="protein sequence ID" value="MBB5346761.1"/>
    <property type="molecule type" value="Genomic_DNA"/>
</dbReference>
<gene>
    <name evidence="2" type="ORF">HNQ81_000468</name>
</gene>
<comment type="caution">
    <text evidence="2">The sequence shown here is derived from an EMBL/GenBank/DDBJ whole genome shotgun (WGS) entry which is preliminary data.</text>
</comment>
<dbReference type="GO" id="GO:0043565">
    <property type="term" value="F:sequence-specific DNA binding"/>
    <property type="evidence" value="ECO:0007669"/>
    <property type="project" value="InterPro"/>
</dbReference>
<sequence length="43" mass="4704">MEQVLMVKALDETGGNRVQASKLLEISYPSLPAKIKKYGIDPA</sequence>
<dbReference type="Gene3D" id="1.10.10.60">
    <property type="entry name" value="Homeodomain-like"/>
    <property type="match status" value="1"/>
</dbReference>
<evidence type="ECO:0000259" key="1">
    <source>
        <dbReference type="Pfam" id="PF02954"/>
    </source>
</evidence>
<evidence type="ECO:0000313" key="3">
    <source>
        <dbReference type="Proteomes" id="UP000539642"/>
    </source>
</evidence>
<keyword evidence="2" id="KW-0238">DNA-binding</keyword>
<accession>A0A840V0M1</accession>
<dbReference type="AlphaFoldDB" id="A0A840V0M1"/>
<keyword evidence="3" id="KW-1185">Reference proteome</keyword>
<reference evidence="2 3" key="1">
    <citation type="submission" date="2020-08" db="EMBL/GenBank/DDBJ databases">
        <title>Genomic Encyclopedia of Type Strains, Phase IV (KMG-IV): sequencing the most valuable type-strain genomes for metagenomic binning, comparative biology and taxonomic classification.</title>
        <authorList>
            <person name="Goeker M."/>
        </authorList>
    </citation>
    <scope>NUCLEOTIDE SEQUENCE [LARGE SCALE GENOMIC DNA]</scope>
    <source>
        <strain evidence="2 3">DSM 28570</strain>
    </source>
</reference>
<proteinExistence type="predicted"/>
<dbReference type="InterPro" id="IPR009057">
    <property type="entry name" value="Homeodomain-like_sf"/>
</dbReference>
<dbReference type="InterPro" id="IPR002197">
    <property type="entry name" value="HTH_Fis"/>
</dbReference>
<dbReference type="RefSeq" id="WP_183347879.1">
    <property type="nucleotide sequence ID" value="NZ_JACHEO010000001.1"/>
</dbReference>